<name>A0AAD7XBV7_9APHY</name>
<evidence type="ECO:0000256" key="1">
    <source>
        <dbReference type="ARBA" id="ARBA00006668"/>
    </source>
</evidence>
<comment type="similarity">
    <text evidence="1">Belongs to the bacterial ribosomal protein bS16 family.</text>
</comment>
<dbReference type="HAMAP" id="MF_00385">
    <property type="entry name" value="Ribosomal_bS16"/>
    <property type="match status" value="1"/>
</dbReference>
<dbReference type="Gene3D" id="3.30.1320.10">
    <property type="match status" value="1"/>
</dbReference>
<dbReference type="SUPFAM" id="SSF54565">
    <property type="entry name" value="Ribosomal protein S16"/>
    <property type="match status" value="1"/>
</dbReference>
<dbReference type="GO" id="GO:0005763">
    <property type="term" value="C:mitochondrial small ribosomal subunit"/>
    <property type="evidence" value="ECO:0007669"/>
    <property type="project" value="TreeGrafter"/>
</dbReference>
<dbReference type="GO" id="GO:0003735">
    <property type="term" value="F:structural constituent of ribosome"/>
    <property type="evidence" value="ECO:0007669"/>
    <property type="project" value="InterPro"/>
</dbReference>
<dbReference type="EMBL" id="JAPEVG010000104">
    <property type="protein sequence ID" value="KAJ8482922.1"/>
    <property type="molecule type" value="Genomic_DNA"/>
</dbReference>
<dbReference type="Proteomes" id="UP001215151">
    <property type="component" value="Unassembled WGS sequence"/>
</dbReference>
<evidence type="ECO:0000256" key="3">
    <source>
        <dbReference type="ARBA" id="ARBA00023274"/>
    </source>
</evidence>
<evidence type="ECO:0000313" key="5">
    <source>
        <dbReference type="EMBL" id="KAJ8482922.1"/>
    </source>
</evidence>
<protein>
    <recommendedName>
        <fullName evidence="7">Ribosomal protein S16</fullName>
    </recommendedName>
</protein>
<comment type="caution">
    <text evidence="5">The sequence shown here is derived from an EMBL/GenBank/DDBJ whole genome shotgun (WGS) entry which is preliminary data.</text>
</comment>
<proteinExistence type="inferred from homology"/>
<dbReference type="PANTHER" id="PTHR12919">
    <property type="entry name" value="30S RIBOSOMAL PROTEIN S16"/>
    <property type="match status" value="1"/>
</dbReference>
<sequence length="128" mass="13994">MAVRLRMAVHGVRNNRIFHLVAVNQRQRRNAKPIELLGVYNPRLKPGETTKTVEWSPERIKYWLKVGATPSKTVTKLLQMGGILDPNTSLSPNAAAQRSSPTNPEHSSEATPVPPLEPSAPSAQPTAA</sequence>
<accession>A0AAD7XBV7</accession>
<evidence type="ECO:0000256" key="2">
    <source>
        <dbReference type="ARBA" id="ARBA00022980"/>
    </source>
</evidence>
<keyword evidence="3" id="KW-0687">Ribonucleoprotein</keyword>
<dbReference type="GO" id="GO:0032543">
    <property type="term" value="P:mitochondrial translation"/>
    <property type="evidence" value="ECO:0007669"/>
    <property type="project" value="TreeGrafter"/>
</dbReference>
<dbReference type="AlphaFoldDB" id="A0AAD7XBV7"/>
<keyword evidence="6" id="KW-1185">Reference proteome</keyword>
<dbReference type="InterPro" id="IPR023803">
    <property type="entry name" value="Ribosomal_bS16_dom_sf"/>
</dbReference>
<evidence type="ECO:0000313" key="6">
    <source>
        <dbReference type="Proteomes" id="UP001215151"/>
    </source>
</evidence>
<feature type="region of interest" description="Disordered" evidence="4">
    <location>
        <begin position="83"/>
        <end position="128"/>
    </location>
</feature>
<dbReference type="InterPro" id="IPR000307">
    <property type="entry name" value="Ribosomal_bS16"/>
</dbReference>
<dbReference type="Pfam" id="PF00886">
    <property type="entry name" value="Ribosomal_S16"/>
    <property type="match status" value="1"/>
</dbReference>
<evidence type="ECO:0008006" key="7">
    <source>
        <dbReference type="Google" id="ProtNLM"/>
    </source>
</evidence>
<reference evidence="5" key="1">
    <citation type="submission" date="2022-11" db="EMBL/GenBank/DDBJ databases">
        <title>Genome Sequence of Cubamyces cubensis.</title>
        <authorList>
            <person name="Buettner E."/>
        </authorList>
    </citation>
    <scope>NUCLEOTIDE SEQUENCE</scope>
    <source>
        <strain evidence="5">MPL-01</strain>
    </source>
</reference>
<dbReference type="NCBIfam" id="TIGR00002">
    <property type="entry name" value="S16"/>
    <property type="match status" value="1"/>
</dbReference>
<feature type="compositionally biased region" description="Polar residues" evidence="4">
    <location>
        <begin position="86"/>
        <end position="105"/>
    </location>
</feature>
<organism evidence="5 6">
    <name type="scientific">Trametes cubensis</name>
    <dbReference type="NCBI Taxonomy" id="1111947"/>
    <lineage>
        <taxon>Eukaryota</taxon>
        <taxon>Fungi</taxon>
        <taxon>Dikarya</taxon>
        <taxon>Basidiomycota</taxon>
        <taxon>Agaricomycotina</taxon>
        <taxon>Agaricomycetes</taxon>
        <taxon>Polyporales</taxon>
        <taxon>Polyporaceae</taxon>
        <taxon>Trametes</taxon>
    </lineage>
</organism>
<evidence type="ECO:0000256" key="4">
    <source>
        <dbReference type="SAM" id="MobiDB-lite"/>
    </source>
</evidence>
<gene>
    <name evidence="5" type="ORF">ONZ51_g5049</name>
</gene>
<dbReference type="PANTHER" id="PTHR12919:SF20">
    <property type="entry name" value="SMALL RIBOSOMAL SUBUNIT PROTEIN BS16M"/>
    <property type="match status" value="1"/>
</dbReference>
<keyword evidence="2" id="KW-0689">Ribosomal protein</keyword>